<evidence type="ECO:0000313" key="1">
    <source>
        <dbReference type="EMBL" id="AUX78677.1"/>
    </source>
</evidence>
<keyword evidence="1" id="KW-0614">Plasmid</keyword>
<evidence type="ECO:0008006" key="3">
    <source>
        <dbReference type="Google" id="ProtNLM"/>
    </source>
</evidence>
<dbReference type="InterPro" id="IPR047729">
    <property type="entry name" value="Sce7726-like"/>
</dbReference>
<dbReference type="Proteomes" id="UP000239340">
    <property type="component" value="Plasmid pSfreNXT3b"/>
</dbReference>
<evidence type="ECO:0000313" key="2">
    <source>
        <dbReference type="Proteomes" id="UP000239340"/>
    </source>
</evidence>
<geneLocation type="plasmid" evidence="2">
    <name>psfrenxt3b</name>
</geneLocation>
<name>A0A2L0HB89_RHIFR</name>
<accession>A0A2L0HB89</accession>
<dbReference type="EMBL" id="CP024309">
    <property type="protein sequence ID" value="AUX78677.1"/>
    <property type="molecule type" value="Genomic_DNA"/>
</dbReference>
<organism evidence="1 2">
    <name type="scientific">Rhizobium fredii</name>
    <name type="common">Sinorhizobium fredii</name>
    <dbReference type="NCBI Taxonomy" id="380"/>
    <lineage>
        <taxon>Bacteria</taxon>
        <taxon>Pseudomonadati</taxon>
        <taxon>Pseudomonadota</taxon>
        <taxon>Alphaproteobacteria</taxon>
        <taxon>Hyphomicrobiales</taxon>
        <taxon>Rhizobiaceae</taxon>
        <taxon>Sinorhizobium/Ensifer group</taxon>
        <taxon>Sinorhizobium</taxon>
    </lineage>
</organism>
<sequence>MMKQVKILTSTDASIRTPLLSWLRQQHPDHLTAKMLEEFKMPRPSARIDVALVNGEMAGFEIKSDRDTLNRLTVQIPAFSKFFDRVSLVTTPRHLKDAKSKIPAWWGIVVFGDDGRFRVVRTSRRNKNVDVRALLFALSKKELIQVARMADAILATTLRKETMVEVLTSTIASSVICNLAREVIKIRTTCC</sequence>
<proteinExistence type="predicted"/>
<protein>
    <recommendedName>
        <fullName evidence="3">Sce7726 family protein</fullName>
    </recommendedName>
</protein>
<reference evidence="1 2" key="1">
    <citation type="submission" date="2017-10" db="EMBL/GenBank/DDBJ databases">
        <title>Analysis of the genome sequences of Rhizobium populations associated to common bean (phaseolus vulgaris).</title>
        <authorList>
            <person name="Bustos P."/>
            <person name="Santamaria R.I."/>
            <person name="Miranda-Sanchez F."/>
            <person name="Perez-Carrascal O."/>
            <person name="Juarez S."/>
            <person name="Lozano L."/>
            <person name="Martinez-Flores I."/>
            <person name="Vinuesa P."/>
            <person name="Martinez-Romero E."/>
            <person name="Cevallos M.A."/>
            <person name="Romero D."/>
            <person name="Davila G."/>
            <person name="Gonzalez V."/>
        </authorList>
    </citation>
    <scope>NUCLEOTIDE SEQUENCE [LARGE SCALE GENOMIC DNA]</scope>
    <source>
        <strain evidence="1 2">NXT3</strain>
        <plasmid evidence="2">Plasmid psfrenxt3b</plasmid>
    </source>
</reference>
<gene>
    <name evidence="1" type="ORF">NXT3_PB00013</name>
</gene>
<dbReference type="AlphaFoldDB" id="A0A2L0HB89"/>
<dbReference type="NCBIfam" id="NF033832">
    <property type="entry name" value="sce7726_fam"/>
    <property type="match status" value="1"/>
</dbReference>